<dbReference type="AlphaFoldDB" id="A0A5N7MD42"/>
<comment type="caution">
    <text evidence="1">The sequence shown here is derived from an EMBL/GenBank/DDBJ whole genome shotgun (WGS) entry which is preliminary data.</text>
</comment>
<dbReference type="RefSeq" id="WP_152709870.1">
    <property type="nucleotide sequence ID" value="NZ_VOSJ01000009.1"/>
</dbReference>
<dbReference type="Proteomes" id="UP000403266">
    <property type="component" value="Unassembled WGS sequence"/>
</dbReference>
<gene>
    <name evidence="1" type="ORF">FS320_04910</name>
</gene>
<organism evidence="1 2">
    <name type="scientific">Microvirga tunisiensis</name>
    <dbReference type="NCBI Taxonomy" id="2108360"/>
    <lineage>
        <taxon>Bacteria</taxon>
        <taxon>Pseudomonadati</taxon>
        <taxon>Pseudomonadota</taxon>
        <taxon>Alphaproteobacteria</taxon>
        <taxon>Hyphomicrobiales</taxon>
        <taxon>Methylobacteriaceae</taxon>
        <taxon>Microvirga</taxon>
    </lineage>
</organism>
<dbReference type="EMBL" id="VOSK01000008">
    <property type="protein sequence ID" value="MPR24588.1"/>
    <property type="molecule type" value="Genomic_DNA"/>
</dbReference>
<accession>A0A5N7MD42</accession>
<protein>
    <submittedName>
        <fullName evidence="1">Uncharacterized protein</fullName>
    </submittedName>
</protein>
<sequence>MITAVLSFTLVGHVQAPSKLSQVATRFMSALVESRARRAARELRRHEAFVSDLSRRQDHSSLFLGQSELLPVKI</sequence>
<keyword evidence="2" id="KW-1185">Reference proteome</keyword>
<name>A0A5N7MD42_9HYPH</name>
<reference evidence="1 2" key="1">
    <citation type="journal article" date="2019" name="Syst. Appl. Microbiol.">
        <title>Microvirga tunisiensis sp. nov., a root nodule symbiotic bacterium isolated from Lupinus micranthus and L. luteus grown in Northern Tunisia.</title>
        <authorList>
            <person name="Msaddak A."/>
            <person name="Rejili M."/>
            <person name="Duran D."/>
            <person name="Mars M."/>
            <person name="Palacios J.M."/>
            <person name="Ruiz-Argueso T."/>
            <person name="Rey L."/>
            <person name="Imperial J."/>
        </authorList>
    </citation>
    <scope>NUCLEOTIDE SEQUENCE [LARGE SCALE GENOMIC DNA]</scope>
    <source>
        <strain evidence="1 2">Lmie10</strain>
    </source>
</reference>
<evidence type="ECO:0000313" key="2">
    <source>
        <dbReference type="Proteomes" id="UP000403266"/>
    </source>
</evidence>
<proteinExistence type="predicted"/>
<evidence type="ECO:0000313" key="1">
    <source>
        <dbReference type="EMBL" id="MPR24588.1"/>
    </source>
</evidence>